<dbReference type="InterPro" id="IPR021866">
    <property type="entry name" value="SpoIIAA-like"/>
</dbReference>
<dbReference type="Proteomes" id="UP000824321">
    <property type="component" value="Chromosome"/>
</dbReference>
<dbReference type="RefSeq" id="WP_221432118.1">
    <property type="nucleotide sequence ID" value="NZ_CP081294.1"/>
</dbReference>
<reference evidence="1 2" key="1">
    <citation type="submission" date="2021-08" db="EMBL/GenBank/DDBJ databases">
        <title>Comparative Genomics Analysis of the Genus Qipengyuania Reveals Extensive Genetic Diversity and Metabolic Versatility, Including the Description of Fifteen Novel Species.</title>
        <authorList>
            <person name="Liu Y."/>
        </authorList>
    </citation>
    <scope>NUCLEOTIDE SEQUENCE [LARGE SCALE GENOMIC DNA]</scope>
    <source>
        <strain evidence="1 2">1NDH1</strain>
    </source>
</reference>
<keyword evidence="2" id="KW-1185">Reference proteome</keyword>
<evidence type="ECO:0000313" key="2">
    <source>
        <dbReference type="Proteomes" id="UP000824321"/>
    </source>
</evidence>
<dbReference type="EMBL" id="CP081294">
    <property type="protein sequence ID" value="QZD96398.1"/>
    <property type="molecule type" value="Genomic_DNA"/>
</dbReference>
<accession>A0ABX9A533</accession>
<sequence length="121" mass="13375">MLTITKPAADRIDIVLDGKVDADIMRKALDDLIEKSEGMTGGKMFYRITNFELPSLGAIGVEFSRLPKLFRMLGAFDKCAVLTDSDWLKKAAELEGALIPGMDIKSFDYDAVDVAEAWLDL</sequence>
<dbReference type="Gene3D" id="3.40.50.10600">
    <property type="entry name" value="SpoIIaa-like domains"/>
    <property type="match status" value="1"/>
</dbReference>
<name>A0ABX9A533_9SPHN</name>
<dbReference type="InterPro" id="IPR036513">
    <property type="entry name" value="STAS_dom_sf"/>
</dbReference>
<evidence type="ECO:0000313" key="1">
    <source>
        <dbReference type="EMBL" id="QZD96398.1"/>
    </source>
</evidence>
<protein>
    <submittedName>
        <fullName evidence="1">STAS/SEC14 domain-containing protein</fullName>
    </submittedName>
</protein>
<dbReference type="InterPro" id="IPR038396">
    <property type="entry name" value="SpoIIAA-like_sf"/>
</dbReference>
<organism evidence="1 2">
    <name type="scientific">Qipengyuania gelatinilytica</name>
    <dbReference type="NCBI Taxonomy" id="2867231"/>
    <lineage>
        <taxon>Bacteria</taxon>
        <taxon>Pseudomonadati</taxon>
        <taxon>Pseudomonadota</taxon>
        <taxon>Alphaproteobacteria</taxon>
        <taxon>Sphingomonadales</taxon>
        <taxon>Erythrobacteraceae</taxon>
        <taxon>Qipengyuania</taxon>
    </lineage>
</organism>
<dbReference type="SUPFAM" id="SSF52091">
    <property type="entry name" value="SpoIIaa-like"/>
    <property type="match status" value="1"/>
</dbReference>
<dbReference type="Pfam" id="PF11964">
    <property type="entry name" value="SpoIIAA-like"/>
    <property type="match status" value="1"/>
</dbReference>
<proteinExistence type="predicted"/>
<gene>
    <name evidence="1" type="ORF">K3136_06890</name>
</gene>